<evidence type="ECO:0000313" key="2">
    <source>
        <dbReference type="Proteomes" id="UP000829447"/>
    </source>
</evidence>
<keyword evidence="2" id="KW-1185">Reference proteome</keyword>
<gene>
    <name evidence="1" type="ORF">PGIGA_G00076760</name>
</gene>
<accession>A0ACC5XAS9</accession>
<sequence>MALKSVALNSCTPLFLTVLLASLQVLTGAVLRIETETTTMILLTPSSERTNESGTSKREFSGRDHWWTTRTFAPGIGLFTPSHQFIRTSDRI</sequence>
<dbReference type="EMBL" id="CM040469">
    <property type="protein sequence ID" value="MCI4387660.1"/>
    <property type="molecule type" value="Genomic_DNA"/>
</dbReference>
<evidence type="ECO:0000313" key="1">
    <source>
        <dbReference type="EMBL" id="MCI4387660.1"/>
    </source>
</evidence>
<name>A0ACC5XAS9_PANGG</name>
<organism evidence="1 2">
    <name type="scientific">Pangasianodon gigas</name>
    <name type="common">Mekong giant catfish</name>
    <name type="synonym">Pangasius gigas</name>
    <dbReference type="NCBI Taxonomy" id="30993"/>
    <lineage>
        <taxon>Eukaryota</taxon>
        <taxon>Metazoa</taxon>
        <taxon>Chordata</taxon>
        <taxon>Craniata</taxon>
        <taxon>Vertebrata</taxon>
        <taxon>Euteleostomi</taxon>
        <taxon>Actinopterygii</taxon>
        <taxon>Neopterygii</taxon>
        <taxon>Teleostei</taxon>
        <taxon>Ostariophysi</taxon>
        <taxon>Siluriformes</taxon>
        <taxon>Pangasiidae</taxon>
        <taxon>Pangasianodon</taxon>
    </lineage>
</organism>
<protein>
    <submittedName>
        <fullName evidence="1">Uncharacterized protein</fullName>
    </submittedName>
</protein>
<reference evidence="1 2" key="1">
    <citation type="journal article" date="2022" name="bioRxiv">
        <title>An ancient truncated duplication of the anti-Mullerian hormone receptor type 2 gene is a potential conserved master sex determinant in the Pangasiidae catfish family.</title>
        <authorList>
            <person name="Wen M."/>
            <person name="Pan Q."/>
            <person name="Jouanno E."/>
            <person name="Montfort J."/>
            <person name="Zahm M."/>
            <person name="Cabau C."/>
            <person name="Klopp C."/>
            <person name="Iampietro C."/>
            <person name="Roques C."/>
            <person name="Bouchez O."/>
            <person name="Castinel A."/>
            <person name="Donnadieu C."/>
            <person name="Parrinello H."/>
            <person name="Poncet C."/>
            <person name="Belmonte E."/>
            <person name="Gautier V."/>
            <person name="Avarre J.-C."/>
            <person name="Dugue R."/>
            <person name="Gustiano R."/>
            <person name="Ha T.T.T."/>
            <person name="Campet M."/>
            <person name="Sriphairoj K."/>
            <person name="Ribolli J."/>
            <person name="de Almeida F.L."/>
            <person name="Desvignes T."/>
            <person name="Postlethwait J.H."/>
            <person name="Bucao C.F."/>
            <person name="Robinson-Rechavi M."/>
            <person name="Bobe J."/>
            <person name="Herpin A."/>
            <person name="Guiguen Y."/>
        </authorList>
    </citation>
    <scope>NUCLEOTIDE SEQUENCE [LARGE SCALE GENOMIC DNA]</scope>
    <source>
        <strain evidence="1">YG-Dec2019</strain>
    </source>
</reference>
<comment type="caution">
    <text evidence="1">The sequence shown here is derived from an EMBL/GenBank/DDBJ whole genome shotgun (WGS) entry which is preliminary data.</text>
</comment>
<dbReference type="Proteomes" id="UP000829447">
    <property type="component" value="Linkage Group LG16"/>
</dbReference>
<proteinExistence type="predicted"/>